<evidence type="ECO:0000256" key="4">
    <source>
        <dbReference type="ARBA" id="ARBA00023163"/>
    </source>
</evidence>
<dbReference type="EMBL" id="QVQW01000009">
    <property type="protein sequence ID" value="RKU47443.1"/>
    <property type="molecule type" value="Genomic_DNA"/>
</dbReference>
<keyword evidence="5" id="KW-0539">Nucleus</keyword>
<dbReference type="AlphaFoldDB" id="A0A420YHT2"/>
<evidence type="ECO:0008006" key="8">
    <source>
        <dbReference type="Google" id="ProtNLM"/>
    </source>
</evidence>
<evidence type="ECO:0000256" key="1">
    <source>
        <dbReference type="ARBA" id="ARBA00022723"/>
    </source>
</evidence>
<gene>
    <name evidence="6" type="ORF">DL546_008827</name>
</gene>
<keyword evidence="1" id="KW-0479">Metal-binding</keyword>
<keyword evidence="2" id="KW-0862">Zinc</keyword>
<proteinExistence type="predicted"/>
<dbReference type="GO" id="GO:0046872">
    <property type="term" value="F:metal ion binding"/>
    <property type="evidence" value="ECO:0007669"/>
    <property type="project" value="UniProtKB-KW"/>
</dbReference>
<protein>
    <recommendedName>
        <fullName evidence="8">Transcription factor domain-containing protein</fullName>
    </recommendedName>
</protein>
<dbReference type="PANTHER" id="PTHR47660">
    <property type="entry name" value="TRANSCRIPTION FACTOR WITH C2H2 AND ZN(2)-CYS(6) DNA BINDING DOMAIN (EUROFUNG)-RELATED-RELATED"/>
    <property type="match status" value="1"/>
</dbReference>
<comment type="caution">
    <text evidence="6">The sequence shown here is derived from an EMBL/GenBank/DDBJ whole genome shotgun (WGS) entry which is preliminary data.</text>
</comment>
<keyword evidence="7" id="KW-1185">Reference proteome</keyword>
<evidence type="ECO:0000256" key="5">
    <source>
        <dbReference type="ARBA" id="ARBA00023242"/>
    </source>
</evidence>
<evidence type="ECO:0000256" key="2">
    <source>
        <dbReference type="ARBA" id="ARBA00022833"/>
    </source>
</evidence>
<name>A0A420YHT2_9PEZI</name>
<dbReference type="Proteomes" id="UP000275385">
    <property type="component" value="Unassembled WGS sequence"/>
</dbReference>
<keyword evidence="4" id="KW-0804">Transcription</keyword>
<accession>A0A420YHT2</accession>
<evidence type="ECO:0000313" key="6">
    <source>
        <dbReference type="EMBL" id="RKU47443.1"/>
    </source>
</evidence>
<evidence type="ECO:0000256" key="3">
    <source>
        <dbReference type="ARBA" id="ARBA00023015"/>
    </source>
</evidence>
<keyword evidence="3" id="KW-0805">Transcription regulation</keyword>
<dbReference type="PANTHER" id="PTHR47660:SF3">
    <property type="entry name" value="FINGER DOMAIN PROTEIN, PUTATIVE (AFU_ORTHOLOGUE AFUA_4G03310)-RELATED"/>
    <property type="match status" value="1"/>
</dbReference>
<dbReference type="STRING" id="177199.A0A420YHT2"/>
<reference evidence="6 7" key="1">
    <citation type="submission" date="2018-08" db="EMBL/GenBank/DDBJ databases">
        <title>Draft genome of the lignicolous fungus Coniochaeta pulveracea.</title>
        <authorList>
            <person name="Borstlap C.J."/>
            <person name="De Witt R.N."/>
            <person name="Botha A."/>
            <person name="Volschenk H."/>
        </authorList>
    </citation>
    <scope>NUCLEOTIDE SEQUENCE [LARGE SCALE GENOMIC DNA]</scope>
    <source>
        <strain evidence="6 7">CAB683</strain>
    </source>
</reference>
<dbReference type="OrthoDB" id="5423818at2759"/>
<evidence type="ECO:0000313" key="7">
    <source>
        <dbReference type="Proteomes" id="UP000275385"/>
    </source>
</evidence>
<organism evidence="6 7">
    <name type="scientific">Coniochaeta pulveracea</name>
    <dbReference type="NCBI Taxonomy" id="177199"/>
    <lineage>
        <taxon>Eukaryota</taxon>
        <taxon>Fungi</taxon>
        <taxon>Dikarya</taxon>
        <taxon>Ascomycota</taxon>
        <taxon>Pezizomycotina</taxon>
        <taxon>Sordariomycetes</taxon>
        <taxon>Sordariomycetidae</taxon>
        <taxon>Coniochaetales</taxon>
        <taxon>Coniochaetaceae</taxon>
        <taxon>Coniochaeta</taxon>
    </lineage>
</organism>
<sequence>MDFSVETTSDMVLPETHEMEPQVMEPFLATTQDTSTFSQDLMSLPLDNISYPSFLNNSWSWPHASIQPRIGDASQAPWSSWTTLTPDSSLSWSPEDIPSCSFSPSFTISSLRSPSLRRALEPLLSETSIFRHSTNQILESVRAYPLMMLRRETFPPFIHPHWFSEGSPALPEALGHCMSIAHMFAWRNEETRPFLWSAVEAEVKRLVLKRKEMGLDELLSAVQALQIYMIMRYVDGVREQKDLNARLVLSYQVSPRPKPDRPGSSRVVAEALVDTSQVMCKQFKHECFFKLSQAFCEVDDFTHRPTWEEWVFAESRRRTVCLFYVVCRCISFDTDQCQPVEIFKMLPLPATRLLWEAKSRAEWEAEYTAYCSGQGAPMMQRIDTMAVLVDFYTRRDEDPGIRAMLDYWNSTSDGLSSLINLAAMEGG</sequence>